<keyword evidence="1" id="KW-0812">Transmembrane</keyword>
<dbReference type="HOGENOM" id="CLU_1289065_0_0_1"/>
<gene>
    <name evidence="3" type="ORF">HYDPIDRAFT_34269</name>
</gene>
<feature type="transmembrane region" description="Helical" evidence="1">
    <location>
        <begin position="160"/>
        <end position="183"/>
    </location>
</feature>
<evidence type="ECO:0008006" key="5">
    <source>
        <dbReference type="Google" id="ProtNLM"/>
    </source>
</evidence>
<organism evidence="3 4">
    <name type="scientific">Hydnomerulius pinastri MD-312</name>
    <dbReference type="NCBI Taxonomy" id="994086"/>
    <lineage>
        <taxon>Eukaryota</taxon>
        <taxon>Fungi</taxon>
        <taxon>Dikarya</taxon>
        <taxon>Basidiomycota</taxon>
        <taxon>Agaricomycotina</taxon>
        <taxon>Agaricomycetes</taxon>
        <taxon>Agaricomycetidae</taxon>
        <taxon>Boletales</taxon>
        <taxon>Boletales incertae sedis</taxon>
        <taxon>Leucogyrophana</taxon>
    </lineage>
</organism>
<keyword evidence="2" id="KW-0732">Signal</keyword>
<dbReference type="Proteomes" id="UP000053820">
    <property type="component" value="Unassembled WGS sequence"/>
</dbReference>
<feature type="signal peptide" evidence="2">
    <location>
        <begin position="1"/>
        <end position="20"/>
    </location>
</feature>
<dbReference type="EMBL" id="KN839950">
    <property type="protein sequence ID" value="KIJ58348.1"/>
    <property type="molecule type" value="Genomic_DNA"/>
</dbReference>
<sequence>MRVLSFIPALLLTAASFVAAAPTAGSPSTDAAAACVPAGAPGNPASGNGNDAALQPIISIIANATTYITPLSGQLTDLKGGNGCTPDAVVDIVVQITAVVSTCATQLGAAVTVDLNGLDLTSLCATIYGLLSLVLAVLNTLVAIVLYLAGNATGTVLEVILNLLHAVTDLVGCLNIFVVASLSGVLGPVISLVCGVVELLLSIVGGLNVVLGIN</sequence>
<name>A0A0C9VY82_9AGAM</name>
<keyword evidence="1" id="KW-0472">Membrane</keyword>
<keyword evidence="4" id="KW-1185">Reference proteome</keyword>
<feature type="chain" id="PRO_5002215537" description="Transmembrane protein" evidence="2">
    <location>
        <begin position="21"/>
        <end position="214"/>
    </location>
</feature>
<evidence type="ECO:0000256" key="1">
    <source>
        <dbReference type="SAM" id="Phobius"/>
    </source>
</evidence>
<evidence type="ECO:0000313" key="3">
    <source>
        <dbReference type="EMBL" id="KIJ58348.1"/>
    </source>
</evidence>
<proteinExistence type="predicted"/>
<keyword evidence="1" id="KW-1133">Transmembrane helix</keyword>
<feature type="transmembrane region" description="Helical" evidence="1">
    <location>
        <begin position="127"/>
        <end position="148"/>
    </location>
</feature>
<reference evidence="3 4" key="1">
    <citation type="submission" date="2014-04" db="EMBL/GenBank/DDBJ databases">
        <title>Evolutionary Origins and Diversification of the Mycorrhizal Mutualists.</title>
        <authorList>
            <consortium name="DOE Joint Genome Institute"/>
            <consortium name="Mycorrhizal Genomics Consortium"/>
            <person name="Kohler A."/>
            <person name="Kuo A."/>
            <person name="Nagy L.G."/>
            <person name="Floudas D."/>
            <person name="Copeland A."/>
            <person name="Barry K.W."/>
            <person name="Cichocki N."/>
            <person name="Veneault-Fourrey C."/>
            <person name="LaButti K."/>
            <person name="Lindquist E.A."/>
            <person name="Lipzen A."/>
            <person name="Lundell T."/>
            <person name="Morin E."/>
            <person name="Murat C."/>
            <person name="Riley R."/>
            <person name="Ohm R."/>
            <person name="Sun H."/>
            <person name="Tunlid A."/>
            <person name="Henrissat B."/>
            <person name="Grigoriev I.V."/>
            <person name="Hibbett D.S."/>
            <person name="Martin F."/>
        </authorList>
    </citation>
    <scope>NUCLEOTIDE SEQUENCE [LARGE SCALE GENOMIC DNA]</scope>
    <source>
        <strain evidence="3 4">MD-312</strain>
    </source>
</reference>
<evidence type="ECO:0000256" key="2">
    <source>
        <dbReference type="SAM" id="SignalP"/>
    </source>
</evidence>
<accession>A0A0C9VY82</accession>
<protein>
    <recommendedName>
        <fullName evidence="5">Transmembrane protein</fullName>
    </recommendedName>
</protein>
<dbReference type="AlphaFoldDB" id="A0A0C9VY82"/>
<evidence type="ECO:0000313" key="4">
    <source>
        <dbReference type="Proteomes" id="UP000053820"/>
    </source>
</evidence>
<feature type="transmembrane region" description="Helical" evidence="1">
    <location>
        <begin position="189"/>
        <end position="211"/>
    </location>
</feature>